<accession>A0AAD8DYL6</accession>
<feature type="compositionally biased region" description="Pro residues" evidence="1">
    <location>
        <begin position="46"/>
        <end position="57"/>
    </location>
</feature>
<feature type="compositionally biased region" description="Basic residues" evidence="1">
    <location>
        <begin position="244"/>
        <end position="253"/>
    </location>
</feature>
<dbReference type="GO" id="GO:0042393">
    <property type="term" value="F:histone binding"/>
    <property type="evidence" value="ECO:0007669"/>
    <property type="project" value="TreeGrafter"/>
</dbReference>
<dbReference type="GO" id="GO:0045892">
    <property type="term" value="P:negative regulation of DNA-templated transcription"/>
    <property type="evidence" value="ECO:0007669"/>
    <property type="project" value="TreeGrafter"/>
</dbReference>
<dbReference type="EMBL" id="JARGEI010000005">
    <property type="protein sequence ID" value="KAJ8731219.1"/>
    <property type="molecule type" value="Genomic_DNA"/>
</dbReference>
<comment type="caution">
    <text evidence="3">The sequence shown here is derived from an EMBL/GenBank/DDBJ whole genome shotgun (WGS) entry which is preliminary data.</text>
</comment>
<dbReference type="GO" id="GO:0003682">
    <property type="term" value="F:chromatin binding"/>
    <property type="evidence" value="ECO:0007669"/>
    <property type="project" value="TreeGrafter"/>
</dbReference>
<organism evidence="3 4">
    <name type="scientific">Mythimna separata</name>
    <name type="common">Oriental armyworm</name>
    <name type="synonym">Pseudaletia separata</name>
    <dbReference type="NCBI Taxonomy" id="271217"/>
    <lineage>
        <taxon>Eukaryota</taxon>
        <taxon>Metazoa</taxon>
        <taxon>Ecdysozoa</taxon>
        <taxon>Arthropoda</taxon>
        <taxon>Hexapoda</taxon>
        <taxon>Insecta</taxon>
        <taxon>Pterygota</taxon>
        <taxon>Neoptera</taxon>
        <taxon>Endopterygota</taxon>
        <taxon>Lepidoptera</taxon>
        <taxon>Glossata</taxon>
        <taxon>Ditrysia</taxon>
        <taxon>Noctuoidea</taxon>
        <taxon>Noctuidae</taxon>
        <taxon>Noctuinae</taxon>
        <taxon>Hadenini</taxon>
        <taxon>Mythimna</taxon>
    </lineage>
</organism>
<reference evidence="3" key="1">
    <citation type="submission" date="2023-03" db="EMBL/GenBank/DDBJ databases">
        <title>Chromosome-level genomes of two armyworms, Mythimna separata and Mythimna loreyi, provide insights into the biosynthesis and reception of sex pheromones.</title>
        <authorList>
            <person name="Zhao H."/>
        </authorList>
    </citation>
    <scope>NUCLEOTIDE SEQUENCE</scope>
    <source>
        <strain evidence="3">BeijingLab</strain>
        <tissue evidence="3">Pupa</tissue>
    </source>
</reference>
<dbReference type="Proteomes" id="UP001231518">
    <property type="component" value="Chromosome 16"/>
</dbReference>
<dbReference type="PANTHER" id="PTHR12247">
    <property type="entry name" value="POLYCOMB GROUP PROTEIN"/>
    <property type="match status" value="1"/>
</dbReference>
<dbReference type="SMART" id="SM00454">
    <property type="entry name" value="SAM"/>
    <property type="match status" value="1"/>
</dbReference>
<feature type="region of interest" description="Disordered" evidence="1">
    <location>
        <begin position="21"/>
        <end position="110"/>
    </location>
</feature>
<dbReference type="Gene3D" id="1.10.150.50">
    <property type="entry name" value="Transcription Factor, Ets-1"/>
    <property type="match status" value="1"/>
</dbReference>
<feature type="region of interest" description="Disordered" evidence="1">
    <location>
        <begin position="240"/>
        <end position="300"/>
    </location>
</feature>
<evidence type="ECO:0000256" key="1">
    <source>
        <dbReference type="SAM" id="MobiDB-lite"/>
    </source>
</evidence>
<feature type="region of interest" description="Disordered" evidence="1">
    <location>
        <begin position="123"/>
        <end position="161"/>
    </location>
</feature>
<dbReference type="InterPro" id="IPR013761">
    <property type="entry name" value="SAM/pointed_sf"/>
</dbReference>
<dbReference type="Pfam" id="PF00536">
    <property type="entry name" value="SAM_1"/>
    <property type="match status" value="1"/>
</dbReference>
<dbReference type="SUPFAM" id="SSF47769">
    <property type="entry name" value="SAM/Pointed domain"/>
    <property type="match status" value="1"/>
</dbReference>
<dbReference type="PROSITE" id="PS50105">
    <property type="entry name" value="SAM_DOMAIN"/>
    <property type="match status" value="1"/>
</dbReference>
<gene>
    <name evidence="3" type="ORF">PYW07_004383</name>
</gene>
<proteinExistence type="predicted"/>
<evidence type="ECO:0000313" key="3">
    <source>
        <dbReference type="EMBL" id="KAJ8731219.1"/>
    </source>
</evidence>
<evidence type="ECO:0000313" key="4">
    <source>
        <dbReference type="Proteomes" id="UP001231518"/>
    </source>
</evidence>
<sequence>MIASLSARREVDAETPVVWPAWCYSGEGGGGGGARRCARDAASPAHAPPPTPTPAPHAPVKSERLSPHDSNASRSRSVTPSTSSYPGTPPERGSPHAPAPPTSAHPPRNYSDIMRSLAARYNTHNNNDVTPSTSSYPGTPPERGSPHAPAPPTSAHPPRNYSDIMRSLAARYNTHNNNDYFHRMNGFGEVRTAAPAQDATDAPLGGLFTKLASKQGGPPRLPAFPVMLDMSSTKTLLAISRVGRGGRSRRKRNGAGAPEHSPLDLSAAGESAAKRARLSASPSTRSDSDERDRVSNDDRSDARGECLCAEARARLSAWSVDEVCDFINSIDICAEYATNFREQRIDGSGLPLLTEDHLTGMLQMKLGPALKLRAVLARRLEPCAQCQANSSSLAVAPRMNGAALKSEPRSNTTSPS</sequence>
<dbReference type="AlphaFoldDB" id="A0AAD8DYL6"/>
<keyword evidence="4" id="KW-1185">Reference proteome</keyword>
<dbReference type="InterPro" id="IPR050548">
    <property type="entry name" value="PcG_chromatin_remod_factors"/>
</dbReference>
<dbReference type="PANTHER" id="PTHR12247:SF138">
    <property type="entry name" value="POLYHOMEOTIC DISTAL, ISOFORM A-RELATED"/>
    <property type="match status" value="1"/>
</dbReference>
<evidence type="ECO:0000259" key="2">
    <source>
        <dbReference type="PROSITE" id="PS50105"/>
    </source>
</evidence>
<dbReference type="InterPro" id="IPR001660">
    <property type="entry name" value="SAM"/>
</dbReference>
<feature type="compositionally biased region" description="Low complexity" evidence="1">
    <location>
        <begin position="73"/>
        <end position="86"/>
    </location>
</feature>
<dbReference type="GO" id="GO:0035102">
    <property type="term" value="C:PRC1 complex"/>
    <property type="evidence" value="ECO:0007669"/>
    <property type="project" value="TreeGrafter"/>
</dbReference>
<feature type="compositionally biased region" description="Basic and acidic residues" evidence="1">
    <location>
        <begin position="286"/>
        <end position="300"/>
    </location>
</feature>
<name>A0AAD8DYL6_MYTSE</name>
<protein>
    <recommendedName>
        <fullName evidence="2">SAM domain-containing protein</fullName>
    </recommendedName>
</protein>
<feature type="domain" description="SAM" evidence="2">
    <location>
        <begin position="318"/>
        <end position="367"/>
    </location>
</feature>